<dbReference type="Proteomes" id="UP000198875">
    <property type="component" value="Unassembled WGS sequence"/>
</dbReference>
<organism evidence="7 8">
    <name type="scientific">Mycobacterium bohemicum DSM 44277</name>
    <dbReference type="NCBI Taxonomy" id="1236609"/>
    <lineage>
        <taxon>Bacteria</taxon>
        <taxon>Bacillati</taxon>
        <taxon>Actinomycetota</taxon>
        <taxon>Actinomycetes</taxon>
        <taxon>Mycobacteriales</taxon>
        <taxon>Mycobacteriaceae</taxon>
        <taxon>Mycobacterium</taxon>
    </lineage>
</organism>
<dbReference type="PANTHER" id="PTHR12370:SF3">
    <property type="entry name" value="PHOSPHOLIPASE B-LIKE 2-RELATED"/>
    <property type="match status" value="1"/>
</dbReference>
<dbReference type="GO" id="GO:0009395">
    <property type="term" value="P:phospholipid catabolic process"/>
    <property type="evidence" value="ECO:0007669"/>
    <property type="project" value="TreeGrafter"/>
</dbReference>
<evidence type="ECO:0000256" key="1">
    <source>
        <dbReference type="ARBA" id="ARBA00022729"/>
    </source>
</evidence>
<evidence type="ECO:0000256" key="2">
    <source>
        <dbReference type="ARBA" id="ARBA00022801"/>
    </source>
</evidence>
<evidence type="ECO:0000313" key="8">
    <source>
        <dbReference type="Proteomes" id="UP000198875"/>
    </source>
</evidence>
<dbReference type="GO" id="GO:0004620">
    <property type="term" value="F:phospholipase activity"/>
    <property type="evidence" value="ECO:0007669"/>
    <property type="project" value="InterPro"/>
</dbReference>
<feature type="compositionally biased region" description="Basic residues" evidence="6">
    <location>
        <begin position="531"/>
        <end position="547"/>
    </location>
</feature>
<feature type="region of interest" description="Disordered" evidence="6">
    <location>
        <begin position="512"/>
        <end position="547"/>
    </location>
</feature>
<dbReference type="InterPro" id="IPR007000">
    <property type="entry name" value="PLipase_B-like"/>
</dbReference>
<gene>
    <name evidence="7" type="ORF">BN971_01896</name>
</gene>
<proteinExistence type="predicted"/>
<dbReference type="InterPro" id="IPR047794">
    <property type="entry name" value="C45_proenzyme-like"/>
</dbReference>
<evidence type="ECO:0000256" key="3">
    <source>
        <dbReference type="ARBA" id="ARBA00022963"/>
    </source>
</evidence>
<dbReference type="GO" id="GO:0005576">
    <property type="term" value="C:extracellular region"/>
    <property type="evidence" value="ECO:0007669"/>
    <property type="project" value="TreeGrafter"/>
</dbReference>
<sequence>MAERPATAARAELTPEQRAWLDQASRREVNGWLHVAVNGSPAARGFQHGYLLAGEYADSVRVYKEMTNQQIGMDYDFFVDRATELHADKIPGELRAEMEGIAAGLTAAGVPASFEDVLGINDWMELTGYWWPKNSGRYSALSKANLQGAQCSAFLATGDATEDGSIVMGHTSFTDFWQGQFENVIMDLTPDDGNRLVMQTAPGWVASMTDFWLTGAGLAVSETTISGYEGAKGYDETRVPEFVRAREAAQYAHDIDQWVEIINSGNNGGYACSWLIGDIKTGEIARYEQGLLYQSLTRKADGYFFGDNAPWDPRIRNLECRATGFNDIRSPNGARRVRWQQLLADHDGHIGTDAARRMLADTFDAYLGYRNPSARTICSHYDADPCQFNDVIPFAPHGSVDAKVVTSSDIESMHLWARFGRADGARVHRRRVSSYAPPVELAAGVSDGPATAALGLHPARRRLALSSRSGCLKAPIALAMAVRERRVLRCREDATGAAVLKSWMPCPQGATYVRRAQRTHPPVSRSTARTSRARLSRSKPKSPRRRR</sequence>
<keyword evidence="2" id="KW-0378">Hydrolase</keyword>
<keyword evidence="5" id="KW-0325">Glycoprotein</keyword>
<dbReference type="PANTHER" id="PTHR12370">
    <property type="entry name" value="PHOSPHOLIPASE B-RELATED"/>
    <property type="match status" value="1"/>
</dbReference>
<evidence type="ECO:0000313" key="7">
    <source>
        <dbReference type="EMBL" id="CPR10525.1"/>
    </source>
</evidence>
<keyword evidence="3" id="KW-0442">Lipid degradation</keyword>
<reference evidence="7 8" key="1">
    <citation type="submission" date="2015-03" db="EMBL/GenBank/DDBJ databases">
        <authorList>
            <person name="Murphy D."/>
        </authorList>
    </citation>
    <scope>NUCLEOTIDE SEQUENCE [LARGE SCALE GENOMIC DNA]</scope>
    <source>
        <strain evidence="7 8">DSM 44277</strain>
    </source>
</reference>
<evidence type="ECO:0000256" key="6">
    <source>
        <dbReference type="SAM" id="MobiDB-lite"/>
    </source>
</evidence>
<dbReference type="NCBIfam" id="NF040521">
    <property type="entry name" value="C45_proenzyme"/>
    <property type="match status" value="1"/>
</dbReference>
<name>A0A0U0W746_MYCBE</name>
<keyword evidence="4" id="KW-0443">Lipid metabolism</keyword>
<protein>
    <submittedName>
        <fullName evidence="7">Phospholipase B</fullName>
    </submittedName>
</protein>
<dbReference type="Gene3D" id="3.60.60.30">
    <property type="match status" value="1"/>
</dbReference>
<dbReference type="AlphaFoldDB" id="A0A0U0W746"/>
<evidence type="ECO:0000256" key="4">
    <source>
        <dbReference type="ARBA" id="ARBA00023098"/>
    </source>
</evidence>
<keyword evidence="1" id="KW-0732">Signal</keyword>
<evidence type="ECO:0000256" key="5">
    <source>
        <dbReference type="ARBA" id="ARBA00023180"/>
    </source>
</evidence>
<dbReference type="Pfam" id="PF04916">
    <property type="entry name" value="Phospholip_B"/>
    <property type="match status" value="1"/>
</dbReference>
<accession>A0A0U0W746</accession>
<dbReference type="EMBL" id="CSTD01000001">
    <property type="protein sequence ID" value="CPR10525.1"/>
    <property type="molecule type" value="Genomic_DNA"/>
</dbReference>